<comment type="similarity">
    <text evidence="2 10">Belongs to the TrkH potassium transport family.</text>
</comment>
<evidence type="ECO:0000256" key="10">
    <source>
        <dbReference type="PIRNR" id="PIRNR002450"/>
    </source>
</evidence>
<dbReference type="PANTHER" id="PTHR31064:SF30">
    <property type="entry name" value="HIGH-AFFINITY POTASSIUM TRANSPORT PROTEIN-RELATED"/>
    <property type="match status" value="1"/>
</dbReference>
<reference evidence="12" key="1">
    <citation type="journal article" date="2022" name="G3 (Bethesda)">
        <title>High quality genome of the basidiomycete yeast Dioszegia hungarica PDD-24b-2 isolated from cloud water.</title>
        <authorList>
            <person name="Jarrige D."/>
            <person name="Haridas S."/>
            <person name="Bleykasten-Grosshans C."/>
            <person name="Joly M."/>
            <person name="Nadalig T."/>
            <person name="Sancelme M."/>
            <person name="Vuilleumier S."/>
            <person name="Grigoriev I.V."/>
            <person name="Amato P."/>
            <person name="Bringel F."/>
        </authorList>
    </citation>
    <scope>NUCLEOTIDE SEQUENCE</scope>
    <source>
        <strain evidence="12">PDD-24b-2</strain>
    </source>
</reference>
<dbReference type="NCBIfam" id="TIGR00934">
    <property type="entry name" value="2a38euk"/>
    <property type="match status" value="1"/>
</dbReference>
<dbReference type="InterPro" id="IPR004773">
    <property type="entry name" value="K/Na_transp_Trk1/HKT1"/>
</dbReference>
<dbReference type="GeneID" id="77728836"/>
<sequence>MFDRMSTLRSLPAHLRLPSKASKVYQFALNNLNFYRIHLLCFTFIPLVVSGIMYGISTAYQIPYIDCLFNCMSAMTVTGLATINLSTLSVMQQVLLFIQMTVGSLTFVSILMILVRLHFFRQRFKHIIQEQRRLDYEREKNFSLGRTISRVNPVQGVKNVRRRLSMSLGSATKDKPAEDKSKAHASPAGDGASTPQSSIEMKPVQPNIERSRPLPSRTMSAAKPAKKGTMKINKDMIKRVEGGGVGMVNPMGWYDNSPGHTPGNRTPAGGVSPRHGDVQLPEVDAEEVERGRRARQASATADAAPPADVVQRSALGFLDEKTAVNAQTAGEQGPIGLPSVPTTRFVTSSPDLMTDPDRSDSMPTKTPYAGRAVDDDAFPRAKTIVFEDDDDGLDHDRMGQGYGQSRGFTSAREGGGYFPRTATGRSAAGSAFPRTGTTASGFPRTYSLRPSTTRAKQESKLSGFGGFPTPLEIGKKVFERAFPERAKTLKQTMTMPRTNTIGRKGTIVPDMETEPEKEVAYISFAAVVGRNSRFEGLTEEQMEELGGVEYRALRVLLWIVIGYFLFVQLAAFIIMAPYIMAGGRYEYVFDAQPQEVATPWFALFQAVSAFSNTGMSLADQSMIPFQEAYLMVALVVVLIFAGNTAYVSDDTALLRLTVWTIYKMTPKTSRIRESLKFLLDHPRRCFVYMFPATQTWVLAIVMFSLYFVDFVCFLVLDIGTEEIQVIPVGTRISAAFLQSAAVRAAGFAIVPLAALAPAVKVLYVIMMYISVYPIALSVRATNVYEEKSLGLFEEDAENEEDDTVYGEKGAQAVAKYVGWHARRQLAFDIWWLGFALWLICIIERGAIVDNTNATWFNIFNIIFELVSAYGTVGLSLGVPYDNFSFVGSFSTLGKLVLVLVMLRGRHRGLPVAIDRAVMLPKDFTIEEEEAFEEERSRRLSRRGSSLLPDGFTDHGTGNGRRGSSPGPGMHSPLPSPYHRRAGSMSSPQQPGPTPSSLSFNLPKPEGRSRSPLASMRQLSGDGREGTVASGGAGSGGQLSPVKESGFSRETTMVSR</sequence>
<evidence type="ECO:0000256" key="8">
    <source>
        <dbReference type="ARBA" id="ARBA00023065"/>
    </source>
</evidence>
<keyword evidence="3 10" id="KW-0813">Transport</keyword>
<dbReference type="EMBL" id="JAKWFO010000005">
    <property type="protein sequence ID" value="KAI9637039.1"/>
    <property type="molecule type" value="Genomic_DNA"/>
</dbReference>
<feature type="region of interest" description="Disordered" evidence="11">
    <location>
        <begin position="167"/>
        <end position="228"/>
    </location>
</feature>
<evidence type="ECO:0000313" key="12">
    <source>
        <dbReference type="EMBL" id="KAI9637039.1"/>
    </source>
</evidence>
<feature type="transmembrane region" description="Helical" evidence="10">
    <location>
        <begin position="68"/>
        <end position="88"/>
    </location>
</feature>
<comment type="subcellular location">
    <subcellularLocation>
        <location evidence="1">Membrane</location>
        <topology evidence="1">Multi-pass membrane protein</topology>
    </subcellularLocation>
</comment>
<feature type="transmembrane region" description="Helical" evidence="10">
    <location>
        <begin position="696"/>
        <end position="719"/>
    </location>
</feature>
<dbReference type="PANTHER" id="PTHR31064">
    <property type="entry name" value="POTASSIUM TRANSPORT PROTEIN DDB_G0292412-RELATED"/>
    <property type="match status" value="1"/>
</dbReference>
<keyword evidence="9 10" id="KW-0472">Membrane</keyword>
<dbReference type="GO" id="GO:0030007">
    <property type="term" value="P:intracellular potassium ion homeostasis"/>
    <property type="evidence" value="ECO:0007669"/>
    <property type="project" value="UniProtKB-UniRule"/>
</dbReference>
<keyword evidence="13" id="KW-1185">Reference proteome</keyword>
<evidence type="ECO:0000256" key="6">
    <source>
        <dbReference type="ARBA" id="ARBA00022958"/>
    </source>
</evidence>
<evidence type="ECO:0000256" key="1">
    <source>
        <dbReference type="ARBA" id="ARBA00004141"/>
    </source>
</evidence>
<feature type="region of interest" description="Disordered" evidence="11">
    <location>
        <begin position="423"/>
        <end position="463"/>
    </location>
</feature>
<evidence type="ECO:0000256" key="2">
    <source>
        <dbReference type="ARBA" id="ARBA00009137"/>
    </source>
</evidence>
<feature type="transmembrane region" description="Helical" evidence="10">
    <location>
        <begin position="94"/>
        <end position="115"/>
    </location>
</feature>
<feature type="transmembrane region" description="Helical" evidence="10">
    <location>
        <begin position="829"/>
        <end position="847"/>
    </location>
</feature>
<dbReference type="InterPro" id="IPR003445">
    <property type="entry name" value="Cat_transpt"/>
</dbReference>
<feature type="transmembrane region" description="Helical" evidence="10">
    <location>
        <begin position="740"/>
        <end position="769"/>
    </location>
</feature>
<feature type="transmembrane region" description="Helical" evidence="10">
    <location>
        <begin position="629"/>
        <end position="647"/>
    </location>
</feature>
<dbReference type="RefSeq" id="XP_052946816.1">
    <property type="nucleotide sequence ID" value="XM_053089631.1"/>
</dbReference>
<evidence type="ECO:0000256" key="3">
    <source>
        <dbReference type="ARBA" id="ARBA00022448"/>
    </source>
</evidence>
<evidence type="ECO:0000313" key="13">
    <source>
        <dbReference type="Proteomes" id="UP001164286"/>
    </source>
</evidence>
<evidence type="ECO:0000256" key="5">
    <source>
        <dbReference type="ARBA" id="ARBA00022692"/>
    </source>
</evidence>
<feature type="region of interest" description="Disordered" evidence="11">
    <location>
        <begin position="255"/>
        <end position="277"/>
    </location>
</feature>
<keyword evidence="7 10" id="KW-1133">Transmembrane helix</keyword>
<feature type="transmembrane region" description="Helical" evidence="10">
    <location>
        <begin position="555"/>
        <end position="580"/>
    </location>
</feature>
<dbReference type="GO" id="GO:1990573">
    <property type="term" value="P:potassium ion import across plasma membrane"/>
    <property type="evidence" value="ECO:0007669"/>
    <property type="project" value="TreeGrafter"/>
</dbReference>
<organism evidence="12 13">
    <name type="scientific">Dioszegia hungarica</name>
    <dbReference type="NCBI Taxonomy" id="4972"/>
    <lineage>
        <taxon>Eukaryota</taxon>
        <taxon>Fungi</taxon>
        <taxon>Dikarya</taxon>
        <taxon>Basidiomycota</taxon>
        <taxon>Agaricomycotina</taxon>
        <taxon>Tremellomycetes</taxon>
        <taxon>Tremellales</taxon>
        <taxon>Bulleribasidiaceae</taxon>
        <taxon>Dioszegia</taxon>
    </lineage>
</organism>
<proteinExistence type="inferred from homology"/>
<feature type="compositionally biased region" description="Low complexity" evidence="11">
    <location>
        <begin position="982"/>
        <end position="998"/>
    </location>
</feature>
<feature type="transmembrane region" description="Helical" evidence="10">
    <location>
        <begin position="883"/>
        <end position="902"/>
    </location>
</feature>
<dbReference type="InterPro" id="IPR051143">
    <property type="entry name" value="TrkH_K-transport"/>
</dbReference>
<dbReference type="InterPro" id="IPR015958">
    <property type="entry name" value="Trk1_fungi"/>
</dbReference>
<feature type="region of interest" description="Disordered" evidence="11">
    <location>
        <begin position="348"/>
        <end position="372"/>
    </location>
</feature>
<feature type="compositionally biased region" description="Low complexity" evidence="11">
    <location>
        <begin position="961"/>
        <end position="972"/>
    </location>
</feature>
<feature type="transmembrane region" description="Helical" evidence="10">
    <location>
        <begin position="854"/>
        <end position="877"/>
    </location>
</feature>
<dbReference type="Pfam" id="PF02386">
    <property type="entry name" value="TrkH"/>
    <property type="match status" value="1"/>
</dbReference>
<dbReference type="Proteomes" id="UP001164286">
    <property type="component" value="Unassembled WGS sequence"/>
</dbReference>
<name>A0AA38HCF9_9TREE</name>
<protein>
    <recommendedName>
        <fullName evidence="10">Potassium transport protein</fullName>
    </recommendedName>
</protein>
<feature type="region of interest" description="Disordered" evidence="11">
    <location>
        <begin position="932"/>
        <end position="1055"/>
    </location>
</feature>
<dbReference type="AlphaFoldDB" id="A0AA38HCF9"/>
<feature type="compositionally biased region" description="Basic and acidic residues" evidence="11">
    <location>
        <begin position="172"/>
        <end position="182"/>
    </location>
</feature>
<keyword evidence="4 10" id="KW-0633">Potassium transport</keyword>
<evidence type="ECO:0000256" key="7">
    <source>
        <dbReference type="ARBA" id="ARBA00022989"/>
    </source>
</evidence>
<dbReference type="PIRSF" id="PIRSF002450">
    <property type="entry name" value="K+_transpter_TRK"/>
    <property type="match status" value="1"/>
</dbReference>
<evidence type="ECO:0000256" key="11">
    <source>
        <dbReference type="SAM" id="MobiDB-lite"/>
    </source>
</evidence>
<evidence type="ECO:0000256" key="9">
    <source>
        <dbReference type="ARBA" id="ARBA00023136"/>
    </source>
</evidence>
<feature type="transmembrane region" description="Helical" evidence="10">
    <location>
        <begin position="600"/>
        <end position="617"/>
    </location>
</feature>
<feature type="transmembrane region" description="Helical" evidence="10">
    <location>
        <begin position="37"/>
        <end position="56"/>
    </location>
</feature>
<comment type="caution">
    <text evidence="12">The sequence shown here is derived from an EMBL/GenBank/DDBJ whole genome shotgun (WGS) entry which is preliminary data.</text>
</comment>
<dbReference type="GO" id="GO:0005886">
    <property type="term" value="C:plasma membrane"/>
    <property type="evidence" value="ECO:0007669"/>
    <property type="project" value="InterPro"/>
</dbReference>
<accession>A0AA38HCF9</accession>
<keyword evidence="8 10" id="KW-0406">Ion transport</keyword>
<keyword evidence="5 10" id="KW-0812">Transmembrane</keyword>
<gene>
    <name evidence="12" type="ORF">MKK02DRAFT_37364</name>
</gene>
<dbReference type="GO" id="GO:0140107">
    <property type="term" value="F:high-affinity potassium ion transmembrane transporter activity"/>
    <property type="evidence" value="ECO:0007669"/>
    <property type="project" value="TreeGrafter"/>
</dbReference>
<keyword evidence="6 10" id="KW-0630">Potassium</keyword>
<evidence type="ECO:0000256" key="4">
    <source>
        <dbReference type="ARBA" id="ARBA00022538"/>
    </source>
</evidence>